<keyword evidence="3" id="KW-1185">Reference proteome</keyword>
<feature type="domain" description="Lipocalin-like" evidence="1">
    <location>
        <begin position="32"/>
        <end position="125"/>
    </location>
</feature>
<dbReference type="OrthoDB" id="766356at2"/>
<organism evidence="2 3">
    <name type="scientific">Pedobacter rhizosphaerae</name>
    <dbReference type="NCBI Taxonomy" id="390241"/>
    <lineage>
        <taxon>Bacteria</taxon>
        <taxon>Pseudomonadati</taxon>
        <taxon>Bacteroidota</taxon>
        <taxon>Sphingobacteriia</taxon>
        <taxon>Sphingobacteriales</taxon>
        <taxon>Sphingobacteriaceae</taxon>
        <taxon>Pedobacter</taxon>
    </lineage>
</organism>
<evidence type="ECO:0000259" key="1">
    <source>
        <dbReference type="Pfam" id="PF13648"/>
    </source>
</evidence>
<name>A0A1H9NME7_9SPHI</name>
<gene>
    <name evidence="2" type="ORF">SAMN04488023_10824</name>
</gene>
<sequence length="142" mass="15532">MKAKITSLCLFILTAISIVSCKKDDESVKARIIGKWNVNKVEVTGYTGTEAATKNGTFGVTGDYMDFKANNDDQVELRLTNPLTSQSTTNIGTYIGTQDGFNMVFAVDGSSYCTINTLTETKLTFTAKIDKTNVVKVYTLSR</sequence>
<dbReference type="EMBL" id="FOGG01000008">
    <property type="protein sequence ID" value="SER37204.1"/>
    <property type="molecule type" value="Genomic_DNA"/>
</dbReference>
<dbReference type="RefSeq" id="WP_090883393.1">
    <property type="nucleotide sequence ID" value="NZ_FOGG01000008.1"/>
</dbReference>
<dbReference type="STRING" id="390241.SAMN04488023_10824"/>
<dbReference type="Pfam" id="PF13648">
    <property type="entry name" value="Lipocalin_4"/>
    <property type="match status" value="1"/>
</dbReference>
<dbReference type="AlphaFoldDB" id="A0A1H9NME7"/>
<dbReference type="InterPro" id="IPR024311">
    <property type="entry name" value="Lipocalin-like"/>
</dbReference>
<dbReference type="Proteomes" id="UP000199572">
    <property type="component" value="Unassembled WGS sequence"/>
</dbReference>
<accession>A0A1H9NME7</accession>
<dbReference type="PROSITE" id="PS51257">
    <property type="entry name" value="PROKAR_LIPOPROTEIN"/>
    <property type="match status" value="1"/>
</dbReference>
<proteinExistence type="predicted"/>
<evidence type="ECO:0000313" key="2">
    <source>
        <dbReference type="EMBL" id="SER37204.1"/>
    </source>
</evidence>
<protein>
    <recommendedName>
        <fullName evidence="1">Lipocalin-like domain-containing protein</fullName>
    </recommendedName>
</protein>
<reference evidence="2 3" key="1">
    <citation type="submission" date="2016-10" db="EMBL/GenBank/DDBJ databases">
        <authorList>
            <person name="de Groot N.N."/>
        </authorList>
    </citation>
    <scope>NUCLEOTIDE SEQUENCE [LARGE SCALE GENOMIC DNA]</scope>
    <source>
        <strain evidence="2 3">DSM 18610</strain>
    </source>
</reference>
<evidence type="ECO:0000313" key="3">
    <source>
        <dbReference type="Proteomes" id="UP000199572"/>
    </source>
</evidence>